<evidence type="ECO:0000313" key="3">
    <source>
        <dbReference type="Proteomes" id="UP000707451"/>
    </source>
</evidence>
<feature type="region of interest" description="Disordered" evidence="1">
    <location>
        <begin position="112"/>
        <end position="158"/>
    </location>
</feature>
<comment type="caution">
    <text evidence="2">The sequence shown here is derived from an EMBL/GenBank/DDBJ whole genome shotgun (WGS) entry which is preliminary data.</text>
</comment>
<proteinExistence type="predicted"/>
<accession>A0A9P8BPD4</accession>
<name>A0A9P8BPD4_9FUNG</name>
<feature type="compositionally biased region" description="Gly residues" evidence="1">
    <location>
        <begin position="149"/>
        <end position="158"/>
    </location>
</feature>
<dbReference type="Proteomes" id="UP000707451">
    <property type="component" value="Unassembled WGS sequence"/>
</dbReference>
<evidence type="ECO:0000313" key="2">
    <source>
        <dbReference type="EMBL" id="KAG9063235.1"/>
    </source>
</evidence>
<feature type="compositionally biased region" description="Polar residues" evidence="1">
    <location>
        <begin position="138"/>
        <end position="148"/>
    </location>
</feature>
<feature type="compositionally biased region" description="Low complexity" evidence="1">
    <location>
        <begin position="11"/>
        <end position="21"/>
    </location>
</feature>
<gene>
    <name evidence="2" type="ORF">KI688_004839</name>
</gene>
<organism evidence="2 3">
    <name type="scientific">Linnemannia hyalina</name>
    <dbReference type="NCBI Taxonomy" id="64524"/>
    <lineage>
        <taxon>Eukaryota</taxon>
        <taxon>Fungi</taxon>
        <taxon>Fungi incertae sedis</taxon>
        <taxon>Mucoromycota</taxon>
        <taxon>Mortierellomycotina</taxon>
        <taxon>Mortierellomycetes</taxon>
        <taxon>Mortierellales</taxon>
        <taxon>Mortierellaceae</taxon>
        <taxon>Linnemannia</taxon>
    </lineage>
</organism>
<sequence>MAASHSSGANVRSSVVRSSSVQAVPMTPTSVPQQASRRAASGGVGSHAAPKAISSSSRSNRSDREPQVGDGHTVTTGHCRPIILEESSGPSPLPFIDAASRPQESLLEECWTGQEQSYEHEHIGQGGGSDVGRLWGGNPTQAPVNETQEGGGFGGMLD</sequence>
<feature type="region of interest" description="Disordered" evidence="1">
    <location>
        <begin position="1"/>
        <end position="97"/>
    </location>
</feature>
<feature type="compositionally biased region" description="Polar residues" evidence="1">
    <location>
        <begin position="27"/>
        <end position="36"/>
    </location>
</feature>
<dbReference type="AlphaFoldDB" id="A0A9P8BPD4"/>
<reference evidence="2" key="1">
    <citation type="submission" date="2021-06" db="EMBL/GenBank/DDBJ databases">
        <title>Genome Sequence of Mortierella hyaline Strain SCG-10, a Cold-Adapted, Nitrate-Reducing Fungus Isolated from Soil in Minnesota, USA.</title>
        <authorList>
            <person name="Aldossari N."/>
        </authorList>
    </citation>
    <scope>NUCLEOTIDE SEQUENCE</scope>
    <source>
        <strain evidence="2">SCG-10</strain>
    </source>
</reference>
<evidence type="ECO:0000256" key="1">
    <source>
        <dbReference type="SAM" id="MobiDB-lite"/>
    </source>
</evidence>
<keyword evidence="3" id="KW-1185">Reference proteome</keyword>
<protein>
    <submittedName>
        <fullName evidence="2">Uncharacterized protein</fullName>
    </submittedName>
</protein>
<feature type="compositionally biased region" description="Polar residues" evidence="1">
    <location>
        <begin position="1"/>
        <end position="10"/>
    </location>
</feature>
<dbReference type="EMBL" id="JAHRHY010000017">
    <property type="protein sequence ID" value="KAG9063235.1"/>
    <property type="molecule type" value="Genomic_DNA"/>
</dbReference>